<reference evidence="3" key="1">
    <citation type="submission" date="2022-10" db="EMBL/GenBank/DDBJ databases">
        <title>The complete genomes of actinobacterial strains from the NBC collection.</title>
        <authorList>
            <person name="Joergensen T.S."/>
            <person name="Alvarez Arevalo M."/>
            <person name="Sterndorff E.B."/>
            <person name="Faurdal D."/>
            <person name="Vuksanovic O."/>
            <person name="Mourched A.-S."/>
            <person name="Charusanti P."/>
            <person name="Shaw S."/>
            <person name="Blin K."/>
            <person name="Weber T."/>
        </authorList>
    </citation>
    <scope>NUCLEOTIDE SEQUENCE</scope>
    <source>
        <strain evidence="3">NBC_00093</strain>
    </source>
</reference>
<organism evidence="3">
    <name type="scientific">Streptomyces sp. NBC_00093</name>
    <dbReference type="NCBI Taxonomy" id="2975649"/>
    <lineage>
        <taxon>Bacteria</taxon>
        <taxon>Bacillati</taxon>
        <taxon>Actinomycetota</taxon>
        <taxon>Actinomycetes</taxon>
        <taxon>Kitasatosporales</taxon>
        <taxon>Streptomycetaceae</taxon>
        <taxon>Streptomyces</taxon>
    </lineage>
</organism>
<dbReference type="AlphaFoldDB" id="A0AAU2AFM0"/>
<name>A0AAU2AFM0_9ACTN</name>
<dbReference type="InterPro" id="IPR024983">
    <property type="entry name" value="CHAT_dom"/>
</dbReference>
<gene>
    <name evidence="3" type="ORF">OHA22_50885</name>
</gene>
<feature type="domain" description="CHAT" evidence="2">
    <location>
        <begin position="66"/>
        <end position="224"/>
    </location>
</feature>
<accession>A0AAU2AFM0</accession>
<feature type="region of interest" description="Disordered" evidence="1">
    <location>
        <begin position="1"/>
        <end position="23"/>
    </location>
</feature>
<evidence type="ECO:0000256" key="1">
    <source>
        <dbReference type="SAM" id="MobiDB-lite"/>
    </source>
</evidence>
<evidence type="ECO:0000259" key="2">
    <source>
        <dbReference type="Pfam" id="PF12770"/>
    </source>
</evidence>
<dbReference type="EMBL" id="CP108222">
    <property type="protein sequence ID" value="WTT23283.1"/>
    <property type="molecule type" value="Genomic_DNA"/>
</dbReference>
<sequence length="250" mass="27238">MAELDPSDPLDVSNAGQSGPIQYNTAGPNATIYGVQNGNFITHVTSARPVAPEDGSRIRILWLAANPLSTARLALDEEAREVTEKLRLARDREVFELVTRWAVRPTDLLQHLNEHRPHVVHFSGHGDSTGMIALSAGEGNSRPVTTAALAELFRIMKDEVRLVVLNACYSDIQAQAIGQHVDHVVGMRQPINDRSAMIFAAAFYSALGFGRSVREAFEQGTTALMLHGMPDHDVPNLLTRAGADPFLIVT</sequence>
<proteinExistence type="predicted"/>
<evidence type="ECO:0000313" key="3">
    <source>
        <dbReference type="EMBL" id="WTT23283.1"/>
    </source>
</evidence>
<feature type="compositionally biased region" description="Polar residues" evidence="1">
    <location>
        <begin position="14"/>
        <end position="23"/>
    </location>
</feature>
<dbReference type="Pfam" id="PF12770">
    <property type="entry name" value="CHAT"/>
    <property type="match status" value="1"/>
</dbReference>
<protein>
    <submittedName>
        <fullName evidence="3">CHAT domain-containing protein</fullName>
    </submittedName>
</protein>